<dbReference type="CDD" id="cd02440">
    <property type="entry name" value="AdoMet_MTases"/>
    <property type="match status" value="1"/>
</dbReference>
<dbReference type="PANTHER" id="PTHR43317">
    <property type="entry name" value="THERMOSPERMINE SYNTHASE ACAULIS5"/>
    <property type="match status" value="1"/>
</dbReference>
<dbReference type="SUPFAM" id="SSF53335">
    <property type="entry name" value="S-adenosyl-L-methionine-dependent methyltransferases"/>
    <property type="match status" value="1"/>
</dbReference>
<sequence>MRPFPAGVLVFVTSAAVLVMEILAARLLAPYVGVTLETYTGIIGTILAAIAVGTWLGGKLADRRRPHLLLGPILLLGGALSLLIVPIVRLIGSLSWGTGPGAVVLLVAMAFFLPAAVLSAVPPAVIKMQLADLGETGRTVGRLSALGTAGAIVGTFLTGFLLVAAWPTTPILIGVAVVVLAMGVAVEIGLRRSTRQTFPTALAAVVVLVGAGGGLGVERLNAALDPCERESAYFCARVVPDLAGCPDGLTLYLDTLRHSCIHPDDPARLDFSYARLFADTLAVAGPDDAPLDVVHVGGGGFSLPRYVQATRPGSTNVVLELDPTLVEIAEQQLGLVRSADLQVRVGDARTALRELPDSSADVVLGDAFGGLAVPWHLTTVEWAQEVDRVMRPDGMYVLNLIDHPPYRFARAELATLRQVFGSVAVLGPPDRLAGTTGGNLVIVAAHRPIDAAALLAVNRARGGTDAALAGDDVTGFVADAAPLTDDHAPVDQLLRRS</sequence>
<evidence type="ECO:0000256" key="1">
    <source>
        <dbReference type="ARBA" id="ARBA00023115"/>
    </source>
</evidence>
<gene>
    <name evidence="3" type="ORF">JL107_09195</name>
</gene>
<dbReference type="Proteomes" id="UP000663801">
    <property type="component" value="Unassembled WGS sequence"/>
</dbReference>
<proteinExistence type="predicted"/>
<feature type="transmembrane region" description="Helical" evidence="2">
    <location>
        <begin position="103"/>
        <end position="122"/>
    </location>
</feature>
<evidence type="ECO:0000313" key="4">
    <source>
        <dbReference type="Proteomes" id="UP000663801"/>
    </source>
</evidence>
<keyword evidence="2" id="KW-0812">Transmembrane</keyword>
<keyword evidence="1" id="KW-0620">Polyamine biosynthesis</keyword>
<name>A0A938YFA5_9ACTN</name>
<comment type="caution">
    <text evidence="3">The sequence shown here is derived from an EMBL/GenBank/DDBJ whole genome shotgun (WGS) entry which is preliminary data.</text>
</comment>
<dbReference type="NCBIfam" id="NF037959">
    <property type="entry name" value="MFS_SpdSyn"/>
    <property type="match status" value="1"/>
</dbReference>
<accession>A0A938YFA5</accession>
<dbReference type="InterPro" id="IPR029063">
    <property type="entry name" value="SAM-dependent_MTases_sf"/>
</dbReference>
<dbReference type="EMBL" id="JAERWL010000008">
    <property type="protein sequence ID" value="MBM9476616.1"/>
    <property type="molecule type" value="Genomic_DNA"/>
</dbReference>
<keyword evidence="2" id="KW-1133">Transmembrane helix</keyword>
<feature type="transmembrane region" description="Helical" evidence="2">
    <location>
        <begin position="143"/>
        <end position="165"/>
    </location>
</feature>
<dbReference type="GO" id="GO:0006596">
    <property type="term" value="P:polyamine biosynthetic process"/>
    <property type="evidence" value="ECO:0007669"/>
    <property type="project" value="UniProtKB-KW"/>
</dbReference>
<reference evidence="3" key="1">
    <citation type="submission" date="2021-01" db="EMBL/GenBank/DDBJ databases">
        <title>KCTC 19127 draft genome.</title>
        <authorList>
            <person name="An D."/>
        </authorList>
    </citation>
    <scope>NUCLEOTIDE SEQUENCE</scope>
    <source>
        <strain evidence="3">KCTC 19127</strain>
    </source>
</reference>
<dbReference type="Gene3D" id="3.40.50.150">
    <property type="entry name" value="Vaccinia Virus protein VP39"/>
    <property type="match status" value="1"/>
</dbReference>
<dbReference type="InterPro" id="IPR036259">
    <property type="entry name" value="MFS_trans_sf"/>
</dbReference>
<evidence type="ECO:0000256" key="2">
    <source>
        <dbReference type="SAM" id="Phobius"/>
    </source>
</evidence>
<protein>
    <submittedName>
        <fullName evidence="3">Fused MFS/spermidine synthase</fullName>
    </submittedName>
</protein>
<dbReference type="SUPFAM" id="SSF103473">
    <property type="entry name" value="MFS general substrate transporter"/>
    <property type="match status" value="1"/>
</dbReference>
<feature type="transmembrane region" description="Helical" evidence="2">
    <location>
        <begin position="171"/>
        <end position="190"/>
    </location>
</feature>
<evidence type="ECO:0000313" key="3">
    <source>
        <dbReference type="EMBL" id="MBM9476616.1"/>
    </source>
</evidence>
<dbReference type="Gene3D" id="1.20.1250.20">
    <property type="entry name" value="MFS general substrate transporter like domains"/>
    <property type="match status" value="1"/>
</dbReference>
<keyword evidence="4" id="KW-1185">Reference proteome</keyword>
<keyword evidence="2" id="KW-0472">Membrane</keyword>
<feature type="transmembrane region" description="Helical" evidence="2">
    <location>
        <begin position="34"/>
        <end position="56"/>
    </location>
</feature>
<dbReference type="RefSeq" id="WP_205256728.1">
    <property type="nucleotide sequence ID" value="NZ_BAAAPV010000004.1"/>
</dbReference>
<dbReference type="PANTHER" id="PTHR43317:SF1">
    <property type="entry name" value="THERMOSPERMINE SYNTHASE ACAULIS5"/>
    <property type="match status" value="1"/>
</dbReference>
<organism evidence="3 4">
    <name type="scientific">Nakamurella flavida</name>
    <dbReference type="NCBI Taxonomy" id="363630"/>
    <lineage>
        <taxon>Bacteria</taxon>
        <taxon>Bacillati</taxon>
        <taxon>Actinomycetota</taxon>
        <taxon>Actinomycetes</taxon>
        <taxon>Nakamurellales</taxon>
        <taxon>Nakamurellaceae</taxon>
        <taxon>Nakamurella</taxon>
    </lineage>
</organism>
<feature type="transmembrane region" description="Helical" evidence="2">
    <location>
        <begin position="197"/>
        <end position="217"/>
    </location>
</feature>
<dbReference type="AlphaFoldDB" id="A0A938YFA5"/>
<feature type="transmembrane region" description="Helical" evidence="2">
    <location>
        <begin position="68"/>
        <end position="91"/>
    </location>
</feature>